<accession>I8T5D4</accession>
<gene>
    <name evidence="3" type="ORF">WQQ_25200</name>
</gene>
<comment type="caution">
    <text evidence="3">The sequence shown here is derived from an EMBL/GenBank/DDBJ whole genome shotgun (WGS) entry which is preliminary data.</text>
</comment>
<name>I8T5D4_9GAMM</name>
<proteinExistence type="predicted"/>
<keyword evidence="2" id="KW-0812">Transmembrane</keyword>
<evidence type="ECO:0000256" key="2">
    <source>
        <dbReference type="SAM" id="Phobius"/>
    </source>
</evidence>
<keyword evidence="4" id="KW-1185">Reference proteome</keyword>
<keyword evidence="2" id="KW-1133">Transmembrane helix</keyword>
<dbReference type="OrthoDB" id="10012727at2"/>
<evidence type="ECO:0000256" key="1">
    <source>
        <dbReference type="SAM" id="MobiDB-lite"/>
    </source>
</evidence>
<feature type="compositionally biased region" description="Low complexity" evidence="1">
    <location>
        <begin position="119"/>
        <end position="145"/>
    </location>
</feature>
<evidence type="ECO:0000313" key="4">
    <source>
        <dbReference type="Proteomes" id="UP000003704"/>
    </source>
</evidence>
<dbReference type="STRING" id="1172194.WQQ_25200"/>
<evidence type="ECO:0000313" key="3">
    <source>
        <dbReference type="EMBL" id="EIT68938.1"/>
    </source>
</evidence>
<dbReference type="EMBL" id="AKGD01000002">
    <property type="protein sequence ID" value="EIT68938.1"/>
    <property type="molecule type" value="Genomic_DNA"/>
</dbReference>
<dbReference type="Proteomes" id="UP000003704">
    <property type="component" value="Unassembled WGS sequence"/>
</dbReference>
<feature type="region of interest" description="Disordered" evidence="1">
    <location>
        <begin position="105"/>
        <end position="213"/>
    </location>
</feature>
<feature type="transmembrane region" description="Helical" evidence="2">
    <location>
        <begin position="38"/>
        <end position="58"/>
    </location>
</feature>
<reference evidence="3 4" key="1">
    <citation type="journal article" date="2012" name="J. Bacteriol.">
        <title>Genome Sequence of n-Alkane-Degrading Hydrocarboniphaga effusa Strain AP103T (ATCC BAA-332T).</title>
        <authorList>
            <person name="Chang H.K."/>
            <person name="Zylstra G.J."/>
            <person name="Chae J.C."/>
        </authorList>
    </citation>
    <scope>NUCLEOTIDE SEQUENCE [LARGE SCALE GENOMIC DNA]</scope>
    <source>
        <strain evidence="3 4">AP103</strain>
    </source>
</reference>
<feature type="compositionally biased region" description="Low complexity" evidence="1">
    <location>
        <begin position="191"/>
        <end position="212"/>
    </location>
</feature>
<protein>
    <submittedName>
        <fullName evidence="3">Uncharacterized protein</fullName>
    </submittedName>
</protein>
<organism evidence="3 4">
    <name type="scientific">Hydrocarboniphaga effusa AP103</name>
    <dbReference type="NCBI Taxonomy" id="1172194"/>
    <lineage>
        <taxon>Bacteria</taxon>
        <taxon>Pseudomonadati</taxon>
        <taxon>Pseudomonadota</taxon>
        <taxon>Gammaproteobacteria</taxon>
        <taxon>Nevskiales</taxon>
        <taxon>Nevskiaceae</taxon>
        <taxon>Hydrocarboniphaga</taxon>
    </lineage>
</organism>
<sequence length="355" mass="36022">MKSLLLVFCVLIAVTLLALGLAGKRPRPSDGRWVPVNASGRAGLIVLAMTVALAAIAYQAGWIFAPRGATKVWTSEAAPPIGGGNTSPMVPKSLWNEAAVAQQAADARRAAGIGDEPGSPAQAPTPEAAAQPASAGPAESEPSLAQVKARLQAQVPPSNSTTPLAAAGPEPPPCDCANRSATSAAPKTRPAAGGAASRRSTRSTASRSVAAARDGRVDVCDLQRRYGTDQLSYYGLAESGPGAVSSGAYARPSDSAGSVLVRNRLGPAQRAEVVRISIDGGAAGELRLGPGKTSGSVRLRVAAGRARYRLSGYTDFADGRRVPIAGEGWIVEGDVSLQVRTADASGGGALYLEPG</sequence>
<dbReference type="AlphaFoldDB" id="I8T5D4"/>
<dbReference type="RefSeq" id="WP_007185463.1">
    <property type="nucleotide sequence ID" value="NZ_AKGD01000002.1"/>
</dbReference>
<keyword evidence="2" id="KW-0472">Membrane</keyword>